<evidence type="ECO:0000313" key="3">
    <source>
        <dbReference type="Proteomes" id="UP001199054"/>
    </source>
</evidence>
<feature type="compositionally biased region" description="Low complexity" evidence="1">
    <location>
        <begin position="60"/>
        <end position="89"/>
    </location>
</feature>
<name>A0ABS8B1S5_9ACTN</name>
<dbReference type="EMBL" id="JAJAUY010000008">
    <property type="protein sequence ID" value="MCB5178517.1"/>
    <property type="molecule type" value="Genomic_DNA"/>
</dbReference>
<proteinExistence type="predicted"/>
<keyword evidence="3" id="KW-1185">Reference proteome</keyword>
<feature type="region of interest" description="Disordered" evidence="1">
    <location>
        <begin position="105"/>
        <end position="124"/>
    </location>
</feature>
<comment type="caution">
    <text evidence="2">The sequence shown here is derived from an EMBL/GenBank/DDBJ whole genome shotgun (WGS) entry which is preliminary data.</text>
</comment>
<evidence type="ECO:0000313" key="2">
    <source>
        <dbReference type="EMBL" id="MCB5178517.1"/>
    </source>
</evidence>
<evidence type="ECO:0000256" key="1">
    <source>
        <dbReference type="SAM" id="MobiDB-lite"/>
    </source>
</evidence>
<protein>
    <recommendedName>
        <fullName evidence="4">Lipoprotein</fullName>
    </recommendedName>
</protein>
<feature type="region of interest" description="Disordered" evidence="1">
    <location>
        <begin position="130"/>
        <end position="151"/>
    </location>
</feature>
<evidence type="ECO:0008006" key="4">
    <source>
        <dbReference type="Google" id="ProtNLM"/>
    </source>
</evidence>
<gene>
    <name evidence="2" type="ORF">LG632_03815</name>
</gene>
<dbReference type="Proteomes" id="UP001199054">
    <property type="component" value="Unassembled WGS sequence"/>
</dbReference>
<dbReference type="RefSeq" id="WP_226725171.1">
    <property type="nucleotide sequence ID" value="NZ_JAJAUY010000008.1"/>
</dbReference>
<accession>A0ABS8B1S5</accession>
<feature type="region of interest" description="Disordered" evidence="1">
    <location>
        <begin position="55"/>
        <end position="89"/>
    </location>
</feature>
<sequence>MVRHGMARHGMARYGAAAPDVAPSGTVRKRARARTAVLAAVPALALALAGCAGGSGAPSGSGAVKSPDPKGSAAAGAPGAPATPRSGSPLERAALEQGDLAGYQVSAQGKNPDAPDGQPQADKKQCQPLADIMGDQPDPAARETVNRGVGSQKQVGLAVSASVSSYAEADAERLISRLERAVAACGSGFSATVDRHSGTYRDVKAASYRAGGDESVSWTTTAAAEGVSAHVHLVVVRQGATVVRLMALDVTGAQRKPEVPHEVTDKQLEKVRAALG</sequence>
<organism evidence="2 3">
    <name type="scientific">Streptomyces antimicrobicus</name>
    <dbReference type="NCBI Taxonomy" id="2883108"/>
    <lineage>
        <taxon>Bacteria</taxon>
        <taxon>Bacillati</taxon>
        <taxon>Actinomycetota</taxon>
        <taxon>Actinomycetes</taxon>
        <taxon>Kitasatosporales</taxon>
        <taxon>Streptomycetaceae</taxon>
        <taxon>Streptomyces</taxon>
    </lineage>
</organism>
<reference evidence="2 3" key="1">
    <citation type="submission" date="2021-10" db="EMBL/GenBank/DDBJ databases">
        <title>Streptomyces sp. strain SMC 277, a novel streptomycete isolated from soil.</title>
        <authorList>
            <person name="Chanama M."/>
        </authorList>
    </citation>
    <scope>NUCLEOTIDE SEQUENCE [LARGE SCALE GENOMIC DNA]</scope>
    <source>
        <strain evidence="2 3">SMC 277</strain>
    </source>
</reference>